<dbReference type="Gene3D" id="2.40.50.140">
    <property type="entry name" value="Nucleic acid-binding proteins"/>
    <property type="match status" value="1"/>
</dbReference>
<evidence type="ECO:0000259" key="7">
    <source>
        <dbReference type="Pfam" id="PF13847"/>
    </source>
</evidence>
<dbReference type="PANTHER" id="PTHR11061">
    <property type="entry name" value="RNA M5U METHYLTRANSFERASE"/>
    <property type="match status" value="1"/>
</dbReference>
<dbReference type="RefSeq" id="WP_277067871.1">
    <property type="nucleotide sequence ID" value="NZ_JAQYJL010000027.1"/>
</dbReference>
<proteinExistence type="inferred from homology"/>
<evidence type="ECO:0000256" key="6">
    <source>
        <dbReference type="SAM" id="MobiDB-lite"/>
    </source>
</evidence>
<feature type="active site" evidence="5">
    <location>
        <position position="431"/>
    </location>
</feature>
<evidence type="ECO:0000256" key="3">
    <source>
        <dbReference type="ARBA" id="ARBA00022691"/>
    </source>
</evidence>
<comment type="similarity">
    <text evidence="4">Belongs to the class I-like SAM-binding methyltransferase superfamily. RNA M5U methyltransferase family.</text>
</comment>
<comment type="caution">
    <text evidence="8">The sequence shown here is derived from an EMBL/GenBank/DDBJ whole genome shotgun (WGS) entry which is preliminary data.</text>
</comment>
<dbReference type="InterPro" id="IPR025714">
    <property type="entry name" value="Methyltranfer_dom"/>
</dbReference>
<name>A0A6L5X6Z4_9FIRM</name>
<dbReference type="PROSITE" id="PS51687">
    <property type="entry name" value="SAM_MT_RNA_M5U"/>
    <property type="match status" value="1"/>
</dbReference>
<accession>A0A6L5X6Z4</accession>
<keyword evidence="1 4" id="KW-0489">Methyltransferase</keyword>
<evidence type="ECO:0000313" key="9">
    <source>
        <dbReference type="Proteomes" id="UP000481852"/>
    </source>
</evidence>
<evidence type="ECO:0000256" key="2">
    <source>
        <dbReference type="ARBA" id="ARBA00022679"/>
    </source>
</evidence>
<protein>
    <submittedName>
        <fullName evidence="8">23S rRNA (Uracil(1939)-C(5))-methyltransferase RlmD</fullName>
        <ecNumber evidence="8">2.1.1.190</ecNumber>
    </submittedName>
</protein>
<keyword evidence="9" id="KW-1185">Reference proteome</keyword>
<dbReference type="PANTHER" id="PTHR11061:SF30">
    <property type="entry name" value="TRNA (URACIL(54)-C(5))-METHYLTRANSFERASE"/>
    <property type="match status" value="1"/>
</dbReference>
<dbReference type="InterPro" id="IPR030390">
    <property type="entry name" value="MeTrfase_TrmA_AS"/>
</dbReference>
<dbReference type="InterPro" id="IPR029063">
    <property type="entry name" value="SAM-dependent_MTases_sf"/>
</dbReference>
<dbReference type="EMBL" id="VULZ01000021">
    <property type="protein sequence ID" value="MSS16050.1"/>
    <property type="molecule type" value="Genomic_DNA"/>
</dbReference>
<feature type="active site" description="Nucleophile" evidence="4">
    <location>
        <position position="431"/>
    </location>
</feature>
<dbReference type="Gene3D" id="2.40.50.1070">
    <property type="match status" value="1"/>
</dbReference>
<dbReference type="AlphaFoldDB" id="A0A6L5X6Z4"/>
<dbReference type="SUPFAM" id="SSF50249">
    <property type="entry name" value="Nucleic acid-binding proteins"/>
    <property type="match status" value="1"/>
</dbReference>
<sequence>MKKGEVYEGEVLRTEYPGRGIVLEGEHEVRVKDALPGQTVRFRITKKNSHRCEGMLLDVMKRAGNEIVSDCPHFGRCGGCSYRTLSYQDQLKLKEDQMIRLFKPVVKEAAPGPGADCQKDESTVSAPEGGQPVWFQGVKASPDVPAYRNKMEFSFGDIEKGGELQLGLHVKGSFYDILTTDDCRIVDPDFHLILKCVLEWARDTSLPHYHRVTHQGYFRHLLVRRAANTGEILVDLVTTSQEEADLNQLVDRLRALPVRGKIVGILHTVNDSVADAINNGGTEVLYGSAVITENLLGLNFRITPFSFFQTNSRGAEVLYDTVRSYIGDTTGKTVFDLYSGTGTIAQVLAPAASHVTGVEIVPEAVESARESARLNGLDNCDFICGDVLKVVDELPEKPDLIVLDPPREGINPKAMTKIIAFGVRRIVYISCKATSLARDLQPLQMAGYRVEKMCGVDLFPGTCHVETVCLLSKLSETKNHISVKVDMDEMDVTAAESEDSRSPETPKEKEDAIIEAFRHFQTLHAGRETG</sequence>
<dbReference type="NCBIfam" id="TIGR00479">
    <property type="entry name" value="rumA"/>
    <property type="match status" value="1"/>
</dbReference>
<dbReference type="SUPFAM" id="SSF53335">
    <property type="entry name" value="S-adenosyl-L-methionine-dependent methyltransferases"/>
    <property type="match status" value="1"/>
</dbReference>
<evidence type="ECO:0000256" key="5">
    <source>
        <dbReference type="PROSITE-ProRule" id="PRU10015"/>
    </source>
</evidence>
<dbReference type="Gene3D" id="3.40.50.150">
    <property type="entry name" value="Vaccinia Virus protein VP39"/>
    <property type="match status" value="1"/>
</dbReference>
<dbReference type="InterPro" id="IPR010280">
    <property type="entry name" value="U5_MeTrfase_fam"/>
</dbReference>
<dbReference type="CDD" id="cd02440">
    <property type="entry name" value="AdoMet_MTases"/>
    <property type="match status" value="1"/>
</dbReference>
<reference evidence="8 9" key="1">
    <citation type="submission" date="2019-08" db="EMBL/GenBank/DDBJ databases">
        <title>In-depth cultivation of the pig gut microbiome towards novel bacterial diversity and tailored functional studies.</title>
        <authorList>
            <person name="Wylensek D."/>
            <person name="Hitch T.C.A."/>
            <person name="Clavel T."/>
        </authorList>
    </citation>
    <scope>NUCLEOTIDE SEQUENCE [LARGE SCALE GENOMIC DNA]</scope>
    <source>
        <strain evidence="8 9">Oil+RF-744-WCA-WT-11</strain>
    </source>
</reference>
<feature type="binding site" evidence="4">
    <location>
        <position position="309"/>
    </location>
    <ligand>
        <name>S-adenosyl-L-methionine</name>
        <dbReference type="ChEBI" id="CHEBI:59789"/>
    </ligand>
</feature>
<keyword evidence="3 4" id="KW-0949">S-adenosyl-L-methionine</keyword>
<dbReference type="InterPro" id="IPR012340">
    <property type="entry name" value="NA-bd_OB-fold"/>
</dbReference>
<dbReference type="Proteomes" id="UP000481852">
    <property type="component" value="Unassembled WGS sequence"/>
</dbReference>
<organism evidence="8 9">
    <name type="scientific">Porcincola intestinalis</name>
    <dbReference type="NCBI Taxonomy" id="2606632"/>
    <lineage>
        <taxon>Bacteria</taxon>
        <taxon>Bacillati</taxon>
        <taxon>Bacillota</taxon>
        <taxon>Clostridia</taxon>
        <taxon>Lachnospirales</taxon>
        <taxon>Lachnospiraceae</taxon>
        <taxon>Porcincola</taxon>
    </lineage>
</organism>
<dbReference type="EC" id="2.1.1.190" evidence="8"/>
<feature type="binding site" evidence="4">
    <location>
        <position position="338"/>
    </location>
    <ligand>
        <name>S-adenosyl-L-methionine</name>
        <dbReference type="ChEBI" id="CHEBI:59789"/>
    </ligand>
</feature>
<dbReference type="GO" id="GO:0070041">
    <property type="term" value="F:rRNA (uridine-C5-)-methyltransferase activity"/>
    <property type="evidence" value="ECO:0007669"/>
    <property type="project" value="TreeGrafter"/>
</dbReference>
<dbReference type="Pfam" id="PF13847">
    <property type="entry name" value="Methyltransf_31"/>
    <property type="match status" value="1"/>
</dbReference>
<evidence type="ECO:0000313" key="8">
    <source>
        <dbReference type="EMBL" id="MSS16050.1"/>
    </source>
</evidence>
<evidence type="ECO:0000256" key="4">
    <source>
        <dbReference type="PROSITE-ProRule" id="PRU01024"/>
    </source>
</evidence>
<feature type="binding site" evidence="4">
    <location>
        <position position="359"/>
    </location>
    <ligand>
        <name>S-adenosyl-L-methionine</name>
        <dbReference type="ChEBI" id="CHEBI:59789"/>
    </ligand>
</feature>
<evidence type="ECO:0000256" key="1">
    <source>
        <dbReference type="ARBA" id="ARBA00022603"/>
    </source>
</evidence>
<gene>
    <name evidence="8" type="primary">rlmD</name>
    <name evidence="8" type="ORF">FYJ35_13620</name>
</gene>
<dbReference type="GO" id="GO:0070475">
    <property type="term" value="P:rRNA base methylation"/>
    <property type="evidence" value="ECO:0007669"/>
    <property type="project" value="TreeGrafter"/>
</dbReference>
<feature type="binding site" evidence="4">
    <location>
        <position position="404"/>
    </location>
    <ligand>
        <name>S-adenosyl-L-methionine</name>
        <dbReference type="ChEBI" id="CHEBI:59789"/>
    </ligand>
</feature>
<dbReference type="PROSITE" id="PS01230">
    <property type="entry name" value="TRMA_1"/>
    <property type="match status" value="1"/>
</dbReference>
<feature type="domain" description="Methyltransferase" evidence="7">
    <location>
        <begin position="330"/>
        <end position="469"/>
    </location>
</feature>
<feature type="region of interest" description="Disordered" evidence="6">
    <location>
        <begin position="111"/>
        <end position="130"/>
    </location>
</feature>
<keyword evidence="2 4" id="KW-0808">Transferase</keyword>